<dbReference type="KEGG" id="aon:DEH84_03580"/>
<gene>
    <name evidence="2" type="ORF">DEH84_03580</name>
</gene>
<protein>
    <submittedName>
        <fullName evidence="2">Glycoside hydrolase</fullName>
    </submittedName>
</protein>
<evidence type="ECO:0000313" key="3">
    <source>
        <dbReference type="Proteomes" id="UP000244892"/>
    </source>
</evidence>
<reference evidence="2 3" key="1">
    <citation type="submission" date="2018-05" db="EMBL/GenBank/DDBJ databases">
        <title>complete genome sequence of Aquabacterium olei NBRC 110486.</title>
        <authorList>
            <person name="Tang B."/>
            <person name="Chang J."/>
            <person name="Zhang L."/>
            <person name="Yang H."/>
        </authorList>
    </citation>
    <scope>NUCLEOTIDE SEQUENCE [LARGE SCALE GENOMIC DNA]</scope>
    <source>
        <strain evidence="2 3">NBRC 110486</strain>
    </source>
</reference>
<keyword evidence="3" id="KW-1185">Reference proteome</keyword>
<dbReference type="RefSeq" id="WP_109034835.1">
    <property type="nucleotide sequence ID" value="NZ_CP029210.1"/>
</dbReference>
<dbReference type="PANTHER" id="PTHR45947">
    <property type="entry name" value="SULFOQUINOVOSYL TRANSFERASE SQD2"/>
    <property type="match status" value="1"/>
</dbReference>
<dbReference type="Proteomes" id="UP000244892">
    <property type="component" value="Chromosome"/>
</dbReference>
<keyword evidence="2" id="KW-0378">Hydrolase</keyword>
<dbReference type="Pfam" id="PF13439">
    <property type="entry name" value="Glyco_transf_4"/>
    <property type="match status" value="1"/>
</dbReference>
<feature type="domain" description="Glycosyltransferase subfamily 4-like N-terminal" evidence="1">
    <location>
        <begin position="14"/>
        <end position="180"/>
    </location>
</feature>
<dbReference type="EMBL" id="CP029210">
    <property type="protein sequence ID" value="AWI52601.1"/>
    <property type="molecule type" value="Genomic_DNA"/>
</dbReference>
<dbReference type="SUPFAM" id="SSF53756">
    <property type="entry name" value="UDP-Glycosyltransferase/glycogen phosphorylase"/>
    <property type="match status" value="1"/>
</dbReference>
<dbReference type="InterPro" id="IPR028098">
    <property type="entry name" value="Glyco_trans_4-like_N"/>
</dbReference>
<dbReference type="Pfam" id="PF13692">
    <property type="entry name" value="Glyco_trans_1_4"/>
    <property type="match status" value="1"/>
</dbReference>
<dbReference type="OrthoDB" id="9802525at2"/>
<organism evidence="2 3">
    <name type="scientific">Aquabacterium olei</name>
    <dbReference type="NCBI Taxonomy" id="1296669"/>
    <lineage>
        <taxon>Bacteria</taxon>
        <taxon>Pseudomonadati</taxon>
        <taxon>Pseudomonadota</taxon>
        <taxon>Betaproteobacteria</taxon>
        <taxon>Burkholderiales</taxon>
        <taxon>Aquabacterium</taxon>
    </lineage>
</organism>
<dbReference type="GO" id="GO:0016757">
    <property type="term" value="F:glycosyltransferase activity"/>
    <property type="evidence" value="ECO:0007669"/>
    <property type="project" value="TreeGrafter"/>
</dbReference>
<dbReference type="GO" id="GO:0016787">
    <property type="term" value="F:hydrolase activity"/>
    <property type="evidence" value="ECO:0007669"/>
    <property type="project" value="UniProtKB-KW"/>
</dbReference>
<proteinExistence type="predicted"/>
<dbReference type="CDD" id="cd03814">
    <property type="entry name" value="GT4-like"/>
    <property type="match status" value="1"/>
</dbReference>
<sequence length="384" mass="42409">MRLVYLTETYPPEINGVSLTVERTVAFLRRQGHQVSLFRPRQRDEAPQDSRDEWRTAGLPIPMYPDLRFGLAWPAAVRARLQQLRPALVHLATPGPLAWAAMRAARQLDIPVTTDFRTNFHLYSAHYGLSWLSPVVLRGLRAFHDGAQRNHVPTELARRELARAGFGQLEVIGRGVDTERFHPRHHCESLRAQFAPPDAPLLLYVGRLAAEKNVDLALQAFEVVRAGMPRASMVVVGDGPARRTLQARYPAAHFVGMQSGMALSRFYATADLFLFPSLSDTFGNVVLEALASSLPVIAFDLGAAAELVQGSGAGRVIPVGHPEQFITAACALAWQHRHAAAQRQRARSVALKARWDHVLSQFEHSLLEVAHGSHAPGTRQARAA</sequence>
<evidence type="ECO:0000313" key="2">
    <source>
        <dbReference type="EMBL" id="AWI52601.1"/>
    </source>
</evidence>
<name>A0A2U8FNG8_9BURK</name>
<evidence type="ECO:0000259" key="1">
    <source>
        <dbReference type="Pfam" id="PF13439"/>
    </source>
</evidence>
<accession>A0A2U8FNG8</accession>
<dbReference type="InterPro" id="IPR050194">
    <property type="entry name" value="Glycosyltransferase_grp1"/>
</dbReference>
<dbReference type="PANTHER" id="PTHR45947:SF3">
    <property type="entry name" value="SULFOQUINOVOSYL TRANSFERASE SQD2"/>
    <property type="match status" value="1"/>
</dbReference>
<dbReference type="Gene3D" id="3.40.50.2000">
    <property type="entry name" value="Glycogen Phosphorylase B"/>
    <property type="match status" value="2"/>
</dbReference>
<dbReference type="AlphaFoldDB" id="A0A2U8FNG8"/>